<evidence type="ECO:0000259" key="1">
    <source>
        <dbReference type="Pfam" id="PF11141"/>
    </source>
</evidence>
<accession>A0ABX5VAW2</accession>
<name>A0ABX5VAW2_9BACT</name>
<evidence type="ECO:0000313" key="3">
    <source>
        <dbReference type="Proteomes" id="UP000306825"/>
    </source>
</evidence>
<dbReference type="RefSeq" id="WP_138323285.1">
    <property type="nucleotide sequence ID" value="NZ_CP040463.1"/>
</dbReference>
<feature type="domain" description="DUF2914" evidence="1">
    <location>
        <begin position="64"/>
        <end position="121"/>
    </location>
</feature>
<dbReference type="InterPro" id="IPR022606">
    <property type="entry name" value="DUF2914"/>
</dbReference>
<sequence length="124" mass="14993">MKKIILLLITVYLFGYEIKEFVTCKNVKNLTPINITTTFSTKDKRVYAFAYFKNIKIIKNIDFIWEKKVDNDWKLYADIKLPIYPGIRWRTYSYITIRPFFKGEWRVSIFDTNKTIKTINFLIK</sequence>
<organism evidence="2 3">
    <name type="scientific">Caminibacter mediatlanticus TB-2</name>
    <dbReference type="NCBI Taxonomy" id="391592"/>
    <lineage>
        <taxon>Bacteria</taxon>
        <taxon>Pseudomonadati</taxon>
        <taxon>Campylobacterota</taxon>
        <taxon>Epsilonproteobacteria</taxon>
        <taxon>Nautiliales</taxon>
        <taxon>Nautiliaceae</taxon>
        <taxon>Caminibacter</taxon>
    </lineage>
</organism>
<proteinExistence type="predicted"/>
<dbReference type="Proteomes" id="UP000306825">
    <property type="component" value="Chromosome"/>
</dbReference>
<protein>
    <submittedName>
        <fullName evidence="2">DUF2914 domain-containing protein</fullName>
    </submittedName>
</protein>
<dbReference type="Pfam" id="PF11141">
    <property type="entry name" value="DUF2914"/>
    <property type="match status" value="1"/>
</dbReference>
<keyword evidence="3" id="KW-1185">Reference proteome</keyword>
<reference evidence="2 3" key="1">
    <citation type="submission" date="2019-05" db="EMBL/GenBank/DDBJ databases">
        <title>A comparative analysis of the Nautiliaceae.</title>
        <authorList>
            <person name="Grosche A."/>
            <person name="Smedile F."/>
            <person name="Vetriani C."/>
        </authorList>
    </citation>
    <scope>NUCLEOTIDE SEQUENCE [LARGE SCALE GENOMIC DNA]</scope>
    <source>
        <strain evidence="2 3">TB-2</strain>
    </source>
</reference>
<evidence type="ECO:0000313" key="2">
    <source>
        <dbReference type="EMBL" id="QCT94522.1"/>
    </source>
</evidence>
<gene>
    <name evidence="2" type="ORF">FE773_04820</name>
</gene>
<dbReference type="EMBL" id="CP040463">
    <property type="protein sequence ID" value="QCT94522.1"/>
    <property type="molecule type" value="Genomic_DNA"/>
</dbReference>